<evidence type="ECO:0000313" key="2">
    <source>
        <dbReference type="EMBL" id="GAG09334.1"/>
    </source>
</evidence>
<dbReference type="AlphaFoldDB" id="X0UU05"/>
<proteinExistence type="predicted"/>
<reference evidence="2" key="1">
    <citation type="journal article" date="2014" name="Front. Microbiol.">
        <title>High frequency of phylogenetically diverse reductive dehalogenase-homologous genes in deep subseafloor sedimentary metagenomes.</title>
        <authorList>
            <person name="Kawai M."/>
            <person name="Futagami T."/>
            <person name="Toyoda A."/>
            <person name="Takaki Y."/>
            <person name="Nishi S."/>
            <person name="Hori S."/>
            <person name="Arai W."/>
            <person name="Tsubouchi T."/>
            <person name="Morono Y."/>
            <person name="Uchiyama I."/>
            <person name="Ito T."/>
            <person name="Fujiyama A."/>
            <person name="Inagaki F."/>
            <person name="Takami H."/>
        </authorList>
    </citation>
    <scope>NUCLEOTIDE SEQUENCE</scope>
    <source>
        <strain evidence="2">Expedition CK06-06</strain>
    </source>
</reference>
<gene>
    <name evidence="2" type="ORF">S01H1_44680</name>
</gene>
<dbReference type="GO" id="GO:0035438">
    <property type="term" value="F:cyclic-di-GMP binding"/>
    <property type="evidence" value="ECO:0007669"/>
    <property type="project" value="InterPro"/>
</dbReference>
<organism evidence="2">
    <name type="scientific">marine sediment metagenome</name>
    <dbReference type="NCBI Taxonomy" id="412755"/>
    <lineage>
        <taxon>unclassified sequences</taxon>
        <taxon>metagenomes</taxon>
        <taxon>ecological metagenomes</taxon>
    </lineage>
</organism>
<feature type="domain" description="PilZ" evidence="1">
    <location>
        <begin position="6"/>
        <end position="106"/>
    </location>
</feature>
<protein>
    <recommendedName>
        <fullName evidence="1">PilZ domain-containing protein</fullName>
    </recommendedName>
</protein>
<dbReference type="InterPro" id="IPR009875">
    <property type="entry name" value="PilZ_domain"/>
</dbReference>
<name>X0UU05_9ZZZZ</name>
<dbReference type="Pfam" id="PF07238">
    <property type="entry name" value="PilZ"/>
    <property type="match status" value="1"/>
</dbReference>
<sequence length="126" mass="14364">MDKPNERRTEQRLRYYWPIWFAEDPDEALAQGQMVDVSSRGAAFTCYANDGCPYPGQHITARFSVPRYGPDDSFDMANFTRSAHVCRVDNVNSFLRRIAVQFAEPLPFKPGEQNAAETNVQTQNAQ</sequence>
<accession>X0UU05</accession>
<evidence type="ECO:0000259" key="1">
    <source>
        <dbReference type="Pfam" id="PF07238"/>
    </source>
</evidence>
<dbReference type="EMBL" id="BARS01028510">
    <property type="protein sequence ID" value="GAG09334.1"/>
    <property type="molecule type" value="Genomic_DNA"/>
</dbReference>
<comment type="caution">
    <text evidence="2">The sequence shown here is derived from an EMBL/GenBank/DDBJ whole genome shotgun (WGS) entry which is preliminary data.</text>
</comment>